<evidence type="ECO:0000256" key="2">
    <source>
        <dbReference type="SAM" id="SignalP"/>
    </source>
</evidence>
<gene>
    <name evidence="3" type="ORF">A3K86_03145</name>
</gene>
<dbReference type="AlphaFoldDB" id="A0A178KKM2"/>
<comment type="caution">
    <text evidence="3">The sequence shown here is derived from an EMBL/GenBank/DDBJ whole genome shotgun (WGS) entry which is preliminary data.</text>
</comment>
<keyword evidence="2" id="KW-0732">Signal</keyword>
<evidence type="ECO:0008006" key="5">
    <source>
        <dbReference type="Google" id="ProtNLM"/>
    </source>
</evidence>
<dbReference type="OrthoDB" id="6395565at2"/>
<evidence type="ECO:0000313" key="4">
    <source>
        <dbReference type="Proteomes" id="UP000078503"/>
    </source>
</evidence>
<dbReference type="EMBL" id="LVHF01000012">
    <property type="protein sequence ID" value="OAN17928.1"/>
    <property type="molecule type" value="Genomic_DNA"/>
</dbReference>
<accession>A0A178KKM2</accession>
<protein>
    <recommendedName>
        <fullName evidence="5">GlyGly-CTERM sorting domain-containing protein</fullName>
    </recommendedName>
</protein>
<evidence type="ECO:0000256" key="1">
    <source>
        <dbReference type="SAM" id="MobiDB-lite"/>
    </source>
</evidence>
<proteinExistence type="predicted"/>
<dbReference type="Proteomes" id="UP000078503">
    <property type="component" value="Unassembled WGS sequence"/>
</dbReference>
<evidence type="ECO:0000313" key="3">
    <source>
        <dbReference type="EMBL" id="OAN17928.1"/>
    </source>
</evidence>
<dbReference type="STRING" id="858640.A3K86_03145"/>
<sequence length="683" mass="74221">MQQKLLKLSTLAILIAGVTSAHAAVYKIVEVEADGSVDAIDYYGKTTNQRTEYYGQAIKPSASENCFDGSCGNGDAYTLVGESRFGASGLEYRDEVAYISDILQEINDVSTLESYCKNNLGFNTCLTWAESRYYGTGYNTEDVRDESGFGGLLREQQAFRNGYTRNSFLLKDGAPVKTFAETSGNYDNVSNLGTLKENSMNSVPNGIVTDGSTDVVYGVTSAAYFAKDGRFARPFTKRGFVQDIDGTNSAQLLPPESATKLATAMGTSTAWGAVKNPSNSNLLVVGSASFTESYLDDSRKLPSSNNLHIGGTDVGLSTDKLKNCPSQASSDLNGLFNTWECQFTMFSNDAYLWTVNPADGKSKAIRIAERKNTSNDGNTLPAQDPDEKRRSYQASARSIAVVDSKPIIVGYSTERVSNDYYAQRATIYTPKSTLNLADVKDDQWTPKFIGPTIKDGDKRQFTYTMATDINTNNKVIGVAKLDRAESRAYAERMFIYDNNNSSFKYLDNSINGIFFDGSNGYAAAINNKDMVVGKLDAETANQVDGRQRRQRGFLYNAGSQIANSPLNAGGAWFLDDLTNDGVTKGNKVANSYRIAEAGDINDAGVISATAIYCEGGYDNLSQGATCQNGAKNVERVVAVKLVPIKDGQISARPAEETQIKRNGSSLGMLALTLLGWIGFRRRK</sequence>
<dbReference type="RefSeq" id="WP_068327554.1">
    <property type="nucleotide sequence ID" value="NZ_LVHF01000012.1"/>
</dbReference>
<feature type="signal peptide" evidence="2">
    <location>
        <begin position="1"/>
        <end position="23"/>
    </location>
</feature>
<feature type="region of interest" description="Disordered" evidence="1">
    <location>
        <begin position="369"/>
        <end position="389"/>
    </location>
</feature>
<dbReference type="Pfam" id="PF11949">
    <property type="entry name" value="DUF3466"/>
    <property type="match status" value="1"/>
</dbReference>
<organism evidence="3 4">
    <name type="scientific">Photobacterium jeanii</name>
    <dbReference type="NCBI Taxonomy" id="858640"/>
    <lineage>
        <taxon>Bacteria</taxon>
        <taxon>Pseudomonadati</taxon>
        <taxon>Pseudomonadota</taxon>
        <taxon>Gammaproteobacteria</taxon>
        <taxon>Vibrionales</taxon>
        <taxon>Vibrionaceae</taxon>
        <taxon>Photobacterium</taxon>
    </lineage>
</organism>
<feature type="chain" id="PRO_5008090422" description="GlyGly-CTERM sorting domain-containing protein" evidence="2">
    <location>
        <begin position="24"/>
        <end position="683"/>
    </location>
</feature>
<dbReference type="InterPro" id="IPR022562">
    <property type="entry name" value="DUF3466"/>
</dbReference>
<reference evidence="3 4" key="1">
    <citation type="submission" date="2016-03" db="EMBL/GenBank/DDBJ databases">
        <title>Photobacterium proteolyticum sp. nov. a protease producing bacterium isolated from ocean sediments of Laizhou Bay.</title>
        <authorList>
            <person name="Li Y."/>
        </authorList>
    </citation>
    <scope>NUCLEOTIDE SEQUENCE [LARGE SCALE GENOMIC DNA]</scope>
    <source>
        <strain evidence="3 4">R-40508</strain>
    </source>
</reference>
<name>A0A178KKM2_9GAMM</name>
<keyword evidence="4" id="KW-1185">Reference proteome</keyword>